<dbReference type="InterPro" id="IPR011033">
    <property type="entry name" value="PRC_barrel-like_sf"/>
</dbReference>
<proteinExistence type="predicted"/>
<organism evidence="2 3">
    <name type="scientific">Actinoplanes auranticolor</name>
    <dbReference type="NCBI Taxonomy" id="47988"/>
    <lineage>
        <taxon>Bacteria</taxon>
        <taxon>Bacillati</taxon>
        <taxon>Actinomycetota</taxon>
        <taxon>Actinomycetes</taxon>
        <taxon>Micromonosporales</taxon>
        <taxon>Micromonosporaceae</taxon>
        <taxon>Actinoplanes</taxon>
    </lineage>
</organism>
<evidence type="ECO:0000259" key="1">
    <source>
        <dbReference type="Pfam" id="PF05239"/>
    </source>
</evidence>
<dbReference type="Proteomes" id="UP000681340">
    <property type="component" value="Unassembled WGS sequence"/>
</dbReference>
<dbReference type="InterPro" id="IPR014747">
    <property type="entry name" value="Bac_photo_RC_H_C"/>
</dbReference>
<evidence type="ECO:0000313" key="2">
    <source>
        <dbReference type="EMBL" id="GIM71876.1"/>
    </source>
</evidence>
<gene>
    <name evidence="2" type="ORF">Aau02nite_48160</name>
</gene>
<dbReference type="Pfam" id="PF05239">
    <property type="entry name" value="PRC"/>
    <property type="match status" value="1"/>
</dbReference>
<evidence type="ECO:0000313" key="3">
    <source>
        <dbReference type="Proteomes" id="UP000681340"/>
    </source>
</evidence>
<dbReference type="Gene3D" id="3.90.50.10">
    <property type="entry name" value="Photosynthetic Reaction Center, subunit H, domain 2"/>
    <property type="match status" value="1"/>
</dbReference>
<sequence length="139" mass="15420">MLKLSDTDLIIANPAEDIRGRTARDVNGEKIGKIEDLLIDNETNEVRMLRVEHGGVLGFGATPSFVPVEAISRITDEDVHLRRAGAEVAQAPRYDPELTDEREFYGQVYGYYGYPPYTTSGMASTVPYPMVATRGMGMY</sequence>
<keyword evidence="3" id="KW-1185">Reference proteome</keyword>
<protein>
    <recommendedName>
        <fullName evidence="1">PRC-barrel domain-containing protein</fullName>
    </recommendedName>
</protein>
<dbReference type="EMBL" id="BOQL01000038">
    <property type="protein sequence ID" value="GIM71876.1"/>
    <property type="molecule type" value="Genomic_DNA"/>
</dbReference>
<reference evidence="2" key="1">
    <citation type="submission" date="2021-03" db="EMBL/GenBank/DDBJ databases">
        <title>Whole genome shotgun sequence of Actinoplanes auranticolor NBRC 12245.</title>
        <authorList>
            <person name="Komaki H."/>
            <person name="Tamura T."/>
        </authorList>
    </citation>
    <scope>NUCLEOTIDE SEQUENCE</scope>
    <source>
        <strain evidence="2">NBRC 12245</strain>
    </source>
</reference>
<dbReference type="RefSeq" id="WP_212990788.1">
    <property type="nucleotide sequence ID" value="NZ_BAABEA010000025.1"/>
</dbReference>
<name>A0A919VPY3_9ACTN</name>
<dbReference type="GO" id="GO:0019684">
    <property type="term" value="P:photosynthesis, light reaction"/>
    <property type="evidence" value="ECO:0007669"/>
    <property type="project" value="InterPro"/>
</dbReference>
<comment type="caution">
    <text evidence="2">The sequence shown here is derived from an EMBL/GenBank/DDBJ whole genome shotgun (WGS) entry which is preliminary data.</text>
</comment>
<accession>A0A919VPY3</accession>
<dbReference type="AlphaFoldDB" id="A0A919VPY3"/>
<feature type="domain" description="PRC-barrel" evidence="1">
    <location>
        <begin position="15"/>
        <end position="75"/>
    </location>
</feature>
<dbReference type="GO" id="GO:0030077">
    <property type="term" value="C:plasma membrane light-harvesting complex"/>
    <property type="evidence" value="ECO:0007669"/>
    <property type="project" value="InterPro"/>
</dbReference>
<dbReference type="InterPro" id="IPR027275">
    <property type="entry name" value="PRC-brl_dom"/>
</dbReference>
<dbReference type="SUPFAM" id="SSF50346">
    <property type="entry name" value="PRC-barrel domain"/>
    <property type="match status" value="1"/>
</dbReference>